<feature type="domain" description="NAD(P)-binding" evidence="1">
    <location>
        <begin position="8"/>
        <end position="179"/>
    </location>
</feature>
<dbReference type="PANTHER" id="PTHR47129:SF1">
    <property type="entry name" value="NMRA-LIKE DOMAIN-CONTAINING PROTEIN"/>
    <property type="match status" value="1"/>
</dbReference>
<evidence type="ECO:0000313" key="3">
    <source>
        <dbReference type="Proteomes" id="UP000536685"/>
    </source>
</evidence>
<organism evidence="2 3">
    <name type="scientific">Conyzicola lurida</name>
    <dbReference type="NCBI Taxonomy" id="1172621"/>
    <lineage>
        <taxon>Bacteria</taxon>
        <taxon>Bacillati</taxon>
        <taxon>Actinomycetota</taxon>
        <taxon>Actinomycetes</taxon>
        <taxon>Micrococcales</taxon>
        <taxon>Microbacteriaceae</taxon>
        <taxon>Conyzicola</taxon>
    </lineage>
</organism>
<dbReference type="PANTHER" id="PTHR47129">
    <property type="entry name" value="QUINONE OXIDOREDUCTASE 2"/>
    <property type="match status" value="1"/>
</dbReference>
<dbReference type="AlphaFoldDB" id="A0A841AMV9"/>
<dbReference type="InterPro" id="IPR016040">
    <property type="entry name" value="NAD(P)-bd_dom"/>
</dbReference>
<dbReference type="InterPro" id="IPR052718">
    <property type="entry name" value="NmrA-type_oxidoreductase"/>
</dbReference>
<gene>
    <name evidence="2" type="ORF">HD599_001404</name>
</gene>
<accession>A0A841AMV9</accession>
<dbReference type="InterPro" id="IPR036291">
    <property type="entry name" value="NAD(P)-bd_dom_sf"/>
</dbReference>
<evidence type="ECO:0000313" key="2">
    <source>
        <dbReference type="EMBL" id="MBB5843081.1"/>
    </source>
</evidence>
<evidence type="ECO:0000259" key="1">
    <source>
        <dbReference type="Pfam" id="PF13460"/>
    </source>
</evidence>
<dbReference type="SUPFAM" id="SSF51735">
    <property type="entry name" value="NAD(P)-binding Rossmann-fold domains"/>
    <property type="match status" value="1"/>
</dbReference>
<comment type="caution">
    <text evidence="2">The sequence shown here is derived from an EMBL/GenBank/DDBJ whole genome shotgun (WGS) entry which is preliminary data.</text>
</comment>
<dbReference type="Pfam" id="PF13460">
    <property type="entry name" value="NAD_binding_10"/>
    <property type="match status" value="1"/>
</dbReference>
<name>A0A841AMV9_9MICO</name>
<proteinExistence type="predicted"/>
<reference evidence="2 3" key="1">
    <citation type="submission" date="2020-08" db="EMBL/GenBank/DDBJ databases">
        <title>Sequencing the genomes of 1000 actinobacteria strains.</title>
        <authorList>
            <person name="Klenk H.-P."/>
        </authorList>
    </citation>
    <scope>NUCLEOTIDE SEQUENCE [LARGE SCALE GENOMIC DNA]</scope>
    <source>
        <strain evidence="2 3">DSM 105784</strain>
    </source>
</reference>
<dbReference type="Proteomes" id="UP000536685">
    <property type="component" value="Unassembled WGS sequence"/>
</dbReference>
<dbReference type="EMBL" id="JACHMJ010000001">
    <property type="protein sequence ID" value="MBB5843081.1"/>
    <property type="molecule type" value="Genomic_DNA"/>
</dbReference>
<dbReference type="Gene3D" id="3.90.25.10">
    <property type="entry name" value="UDP-galactose 4-epimerase, domain 1"/>
    <property type="match status" value="1"/>
</dbReference>
<keyword evidence="3" id="KW-1185">Reference proteome</keyword>
<dbReference type="Gene3D" id="3.40.50.720">
    <property type="entry name" value="NAD(P)-binding Rossmann-like Domain"/>
    <property type="match status" value="1"/>
</dbReference>
<sequence>MTTIAITGSTGHVGGLVARSLAPLPQRLVVRDASRAPALDGAEIVEASYSDAAAAVSALDGVDLLFMVSAAEAVDRRAQHRSFIAAAAAAGVKHIVYTSFFGADPEAVFTLGRDHADAELAIRESGLAFTILRDNFYSDLLPYFADDAGVIRGPAGEGSVAAVARADVADVVVAILRDPAAHENQIYELTGPESLTLHEVAARAGAALGRALTYQPETVEEARESRAHYGAEPWQMDAWVSTYTAIADGEVSRVTDDVRRITGADARTIEAAIAASS</sequence>
<dbReference type="RefSeq" id="WP_184235212.1">
    <property type="nucleotide sequence ID" value="NZ_JACHMJ010000001.1"/>
</dbReference>
<protein>
    <submittedName>
        <fullName evidence="2">Uncharacterized protein YbjT (DUF2867 family)</fullName>
    </submittedName>
</protein>